<dbReference type="GO" id="GO:0006749">
    <property type="term" value="P:glutathione metabolic process"/>
    <property type="evidence" value="ECO:0007669"/>
    <property type="project" value="TreeGrafter"/>
</dbReference>
<gene>
    <name evidence="2" type="ORF">S01H1_45350</name>
</gene>
<evidence type="ECO:0000313" key="2">
    <source>
        <dbReference type="EMBL" id="GAG00143.1"/>
    </source>
</evidence>
<dbReference type="EMBL" id="BARS01028975">
    <property type="protein sequence ID" value="GAG00143.1"/>
    <property type="molecule type" value="Genomic_DNA"/>
</dbReference>
<feature type="domain" description="Hydantoinase/oxoprolinase N-terminal" evidence="1">
    <location>
        <begin position="4"/>
        <end position="126"/>
    </location>
</feature>
<organism evidence="2">
    <name type="scientific">marine sediment metagenome</name>
    <dbReference type="NCBI Taxonomy" id="412755"/>
    <lineage>
        <taxon>unclassified sequences</taxon>
        <taxon>metagenomes</taxon>
        <taxon>ecological metagenomes</taxon>
    </lineage>
</organism>
<comment type="caution">
    <text evidence="2">The sequence shown here is derived from an EMBL/GenBank/DDBJ whole genome shotgun (WGS) entry which is preliminary data.</text>
</comment>
<proteinExistence type="predicted"/>
<accession>X0UID6</accession>
<dbReference type="PANTHER" id="PTHR11365">
    <property type="entry name" value="5-OXOPROLINASE RELATED"/>
    <property type="match status" value="1"/>
</dbReference>
<dbReference type="InterPro" id="IPR008040">
    <property type="entry name" value="Hydant_A_N"/>
</dbReference>
<evidence type="ECO:0000259" key="1">
    <source>
        <dbReference type="Pfam" id="PF05378"/>
    </source>
</evidence>
<protein>
    <recommendedName>
        <fullName evidence="1">Hydantoinase/oxoprolinase N-terminal domain-containing protein</fullName>
    </recommendedName>
</protein>
<dbReference type="AlphaFoldDB" id="X0UID6"/>
<dbReference type="PANTHER" id="PTHR11365:SF23">
    <property type="entry name" value="HYPOTHETICAL 5-OXOPROLINASE (EUROFUNG)-RELATED"/>
    <property type="match status" value="1"/>
</dbReference>
<dbReference type="GO" id="GO:0017168">
    <property type="term" value="F:5-oxoprolinase (ATP-hydrolyzing) activity"/>
    <property type="evidence" value="ECO:0007669"/>
    <property type="project" value="TreeGrafter"/>
</dbReference>
<dbReference type="InterPro" id="IPR045079">
    <property type="entry name" value="Oxoprolinase-like"/>
</dbReference>
<name>X0UID6_9ZZZZ</name>
<reference evidence="2" key="1">
    <citation type="journal article" date="2014" name="Front. Microbiol.">
        <title>High frequency of phylogenetically diverse reductive dehalogenase-homologous genes in deep subseafloor sedimentary metagenomes.</title>
        <authorList>
            <person name="Kawai M."/>
            <person name="Futagami T."/>
            <person name="Toyoda A."/>
            <person name="Takaki Y."/>
            <person name="Nishi S."/>
            <person name="Hori S."/>
            <person name="Arai W."/>
            <person name="Tsubouchi T."/>
            <person name="Morono Y."/>
            <person name="Uchiyama I."/>
            <person name="Ito T."/>
            <person name="Fujiyama A."/>
            <person name="Inagaki F."/>
            <person name="Takami H."/>
        </authorList>
    </citation>
    <scope>NUCLEOTIDE SEQUENCE</scope>
    <source>
        <strain evidence="2">Expedition CK06-06</strain>
    </source>
</reference>
<dbReference type="GO" id="GO:0005829">
    <property type="term" value="C:cytosol"/>
    <property type="evidence" value="ECO:0007669"/>
    <property type="project" value="TreeGrafter"/>
</dbReference>
<sequence>MGVRIGIDTGGTFTDLVAMDERSGQVTVVKRPSTPDNPSRATFDCLDQTQVGPEDTSYLVLETTVAINCIHQRSGARVPYVATEGFEDIPFLQRTNRRFHEDLAWRRPTPLVRRQDSIGLAERVDYLGIFRES</sequence>
<dbReference type="Pfam" id="PF05378">
    <property type="entry name" value="Hydant_A_N"/>
    <property type="match status" value="1"/>
</dbReference>